<dbReference type="RefSeq" id="YP_009412987.1">
    <property type="nucleotide sequence ID" value="NC_035567.1"/>
</dbReference>
<keyword evidence="2" id="KW-0496">Mitochondrion</keyword>
<keyword evidence="1" id="KW-0472">Membrane</keyword>
<keyword evidence="1" id="KW-1133">Transmembrane helix</keyword>
<reference evidence="2" key="1">
    <citation type="submission" date="2016-07" db="EMBL/GenBank/DDBJ databases">
        <title>Vaejovis smithi mitochondrion recovered from metagenomic samples.</title>
        <authorList>
            <person name="Bolanos L.M."/>
            <person name="Garcia T."/>
            <person name="Rosenblueth M."/>
            <person name="Martinez-Romero E."/>
        </authorList>
    </citation>
    <scope>NUCLEOTIDE SEQUENCE</scope>
</reference>
<feature type="transmembrane region" description="Helical" evidence="1">
    <location>
        <begin position="78"/>
        <end position="97"/>
    </location>
</feature>
<evidence type="ECO:0000313" key="2">
    <source>
        <dbReference type="EMBL" id="APW29079.1"/>
    </source>
</evidence>
<name>A0A343AXZ5_VAEMS</name>
<dbReference type="GeneID" id="33867197"/>
<keyword evidence="1" id="KW-0812">Transmembrane</keyword>
<evidence type="ECO:0000256" key="1">
    <source>
        <dbReference type="SAM" id="Phobius"/>
    </source>
</evidence>
<gene>
    <name evidence="2" type="primary">nd6</name>
</gene>
<proteinExistence type="predicted"/>
<feature type="transmembrane region" description="Helical" evidence="1">
    <location>
        <begin position="12"/>
        <end position="39"/>
    </location>
</feature>
<feature type="transmembrane region" description="Helical" evidence="1">
    <location>
        <begin position="45"/>
        <end position="66"/>
    </location>
</feature>
<protein>
    <submittedName>
        <fullName evidence="2">NADH dehydrogenase subunit 6</fullName>
    </submittedName>
</protein>
<geneLocation type="mitochondrion" evidence="2"/>
<dbReference type="EMBL" id="KX520650">
    <property type="protein sequence ID" value="APW29079.1"/>
    <property type="molecule type" value="Genomic_DNA"/>
</dbReference>
<feature type="transmembrane region" description="Helical" evidence="1">
    <location>
        <begin position="109"/>
        <end position="134"/>
    </location>
</feature>
<dbReference type="AlphaFoldDB" id="A0A343AXZ5"/>
<sequence length="159" mass="18272">MFGLVMFSSLGFLISIHPLIMGIFLMFTTSLIAFCSYFVFGFSWYSYIMILVFLGGMLILFIYVASLASNEFVKMKSFYWMMGLILFIIPIGDWIFIKSSYSVTKIYENFPMSLITLFLASYLLITFIGVVKLVSMEEGPLREYTYGKFTKGTSFIKNS</sequence>
<organism evidence="2">
    <name type="scientific">Vaejovis mexicanus smithi</name>
    <name type="common">Mexican scorpion</name>
    <name type="synonym">Vaejovis smithi</name>
    <dbReference type="NCBI Taxonomy" id="1562928"/>
    <lineage>
        <taxon>Eukaryota</taxon>
        <taxon>Metazoa</taxon>
        <taxon>Ecdysozoa</taxon>
        <taxon>Arthropoda</taxon>
        <taxon>Chelicerata</taxon>
        <taxon>Arachnida</taxon>
        <taxon>Scorpiones</taxon>
        <taxon>Iurida</taxon>
        <taxon>Chactoidea</taxon>
        <taxon>Vaejovidae</taxon>
        <taxon>Vaejovis</taxon>
    </lineage>
</organism>
<accession>A0A343AXZ5</accession>